<organism evidence="1 2">
    <name type="scientific">Populus alba x Populus x berolinensis</name>
    <dbReference type="NCBI Taxonomy" id="444605"/>
    <lineage>
        <taxon>Eukaryota</taxon>
        <taxon>Viridiplantae</taxon>
        <taxon>Streptophyta</taxon>
        <taxon>Embryophyta</taxon>
        <taxon>Tracheophyta</taxon>
        <taxon>Spermatophyta</taxon>
        <taxon>Magnoliopsida</taxon>
        <taxon>eudicotyledons</taxon>
        <taxon>Gunneridae</taxon>
        <taxon>Pentapetalae</taxon>
        <taxon>rosids</taxon>
        <taxon>fabids</taxon>
        <taxon>Malpighiales</taxon>
        <taxon>Salicaceae</taxon>
        <taxon>Saliceae</taxon>
        <taxon>Populus</taxon>
    </lineage>
</organism>
<name>A0AAD6MM69_9ROSI</name>
<reference evidence="1" key="1">
    <citation type="journal article" date="2023" name="Mol. Ecol. Resour.">
        <title>Chromosome-level genome assembly of a triploid poplar Populus alba 'Berolinensis'.</title>
        <authorList>
            <person name="Chen S."/>
            <person name="Yu Y."/>
            <person name="Wang X."/>
            <person name="Wang S."/>
            <person name="Zhang T."/>
            <person name="Zhou Y."/>
            <person name="He R."/>
            <person name="Meng N."/>
            <person name="Wang Y."/>
            <person name="Liu W."/>
            <person name="Liu Z."/>
            <person name="Liu J."/>
            <person name="Guo Q."/>
            <person name="Huang H."/>
            <person name="Sederoff R.R."/>
            <person name="Wang G."/>
            <person name="Qu G."/>
            <person name="Chen S."/>
        </authorList>
    </citation>
    <scope>NUCLEOTIDE SEQUENCE</scope>
    <source>
        <strain evidence="1">SC-2020</strain>
    </source>
</reference>
<sequence>MQQMKCGCLIICFKGARLTRNDHLVDCICEGASHMKRIECVKKLSTVTCRLLHDQAWICIYGNSKL</sequence>
<dbReference type="AlphaFoldDB" id="A0AAD6MM69"/>
<keyword evidence="2" id="KW-1185">Reference proteome</keyword>
<dbReference type="EMBL" id="JAQIZT010000008">
    <property type="protein sequence ID" value="KAJ6986837.1"/>
    <property type="molecule type" value="Genomic_DNA"/>
</dbReference>
<dbReference type="Proteomes" id="UP001164929">
    <property type="component" value="Chromosome 8"/>
</dbReference>
<accession>A0AAD6MM69</accession>
<proteinExistence type="predicted"/>
<evidence type="ECO:0000313" key="2">
    <source>
        <dbReference type="Proteomes" id="UP001164929"/>
    </source>
</evidence>
<comment type="caution">
    <text evidence="1">The sequence shown here is derived from an EMBL/GenBank/DDBJ whole genome shotgun (WGS) entry which is preliminary data.</text>
</comment>
<gene>
    <name evidence="1" type="ORF">NC653_020162</name>
</gene>
<protein>
    <submittedName>
        <fullName evidence="1">Uncharacterized protein</fullName>
    </submittedName>
</protein>
<evidence type="ECO:0000313" key="1">
    <source>
        <dbReference type="EMBL" id="KAJ6986837.1"/>
    </source>
</evidence>